<dbReference type="AlphaFoldDB" id="A0A3L6TRP8"/>
<evidence type="ECO:0000313" key="2">
    <source>
        <dbReference type="Proteomes" id="UP000275267"/>
    </source>
</evidence>
<protein>
    <submittedName>
        <fullName evidence="1">Uncharacterized protein</fullName>
    </submittedName>
</protein>
<gene>
    <name evidence="1" type="ORF">C2845_PM01G39090</name>
</gene>
<accession>A0A3L6TRP8</accession>
<comment type="caution">
    <text evidence="1">The sequence shown here is derived from an EMBL/GenBank/DDBJ whole genome shotgun (WGS) entry which is preliminary data.</text>
</comment>
<reference evidence="2" key="1">
    <citation type="journal article" date="2019" name="Nat. Commun.">
        <title>The genome of broomcorn millet.</title>
        <authorList>
            <person name="Zou C."/>
            <person name="Miki D."/>
            <person name="Li D."/>
            <person name="Tang Q."/>
            <person name="Xiao L."/>
            <person name="Rajput S."/>
            <person name="Deng P."/>
            <person name="Jia W."/>
            <person name="Huang R."/>
            <person name="Zhang M."/>
            <person name="Sun Y."/>
            <person name="Hu J."/>
            <person name="Fu X."/>
            <person name="Schnable P.S."/>
            <person name="Li F."/>
            <person name="Zhang H."/>
            <person name="Feng B."/>
            <person name="Zhu X."/>
            <person name="Liu R."/>
            <person name="Schnable J.C."/>
            <person name="Zhu J.-K."/>
            <person name="Zhang H."/>
        </authorList>
    </citation>
    <scope>NUCLEOTIDE SEQUENCE [LARGE SCALE GENOMIC DNA]</scope>
</reference>
<evidence type="ECO:0000313" key="1">
    <source>
        <dbReference type="EMBL" id="RLN42907.1"/>
    </source>
</evidence>
<keyword evidence="2" id="KW-1185">Reference proteome</keyword>
<proteinExistence type="predicted"/>
<organism evidence="1 2">
    <name type="scientific">Panicum miliaceum</name>
    <name type="common">Proso millet</name>
    <name type="synonym">Broomcorn millet</name>
    <dbReference type="NCBI Taxonomy" id="4540"/>
    <lineage>
        <taxon>Eukaryota</taxon>
        <taxon>Viridiplantae</taxon>
        <taxon>Streptophyta</taxon>
        <taxon>Embryophyta</taxon>
        <taxon>Tracheophyta</taxon>
        <taxon>Spermatophyta</taxon>
        <taxon>Magnoliopsida</taxon>
        <taxon>Liliopsida</taxon>
        <taxon>Poales</taxon>
        <taxon>Poaceae</taxon>
        <taxon>PACMAD clade</taxon>
        <taxon>Panicoideae</taxon>
        <taxon>Panicodae</taxon>
        <taxon>Paniceae</taxon>
        <taxon>Panicinae</taxon>
        <taxon>Panicum</taxon>
        <taxon>Panicum sect. Panicum</taxon>
    </lineage>
</organism>
<dbReference type="EMBL" id="PQIB02000001">
    <property type="protein sequence ID" value="RLN42907.1"/>
    <property type="molecule type" value="Genomic_DNA"/>
</dbReference>
<sequence>MLRIRGTVKAAQFVLFSSFYELSSPYVPDWSVHPLYENTSRTADHGQRKVTWSDPHAACRFGSVRHPPSAAELAIGLAASDVKFLRA</sequence>
<dbReference type="Proteomes" id="UP000275267">
    <property type="component" value="Unassembled WGS sequence"/>
</dbReference>
<name>A0A3L6TRP8_PANMI</name>